<reference evidence="5 6" key="1">
    <citation type="submission" date="2017-11" db="EMBL/GenBank/DDBJ databases">
        <title>Genomic Encyclopedia of Archaeal and Bacterial Type Strains, Phase II (KMG-II): From Individual Species to Whole Genera.</title>
        <authorList>
            <person name="Goeker M."/>
        </authorList>
    </citation>
    <scope>NUCLEOTIDE SEQUENCE [LARGE SCALE GENOMIC DNA]</scope>
    <source>
        <strain evidence="5 6">DSM 22413</strain>
    </source>
</reference>
<keyword evidence="2" id="KW-0547">Nucleotide-binding</keyword>
<dbReference type="Gene3D" id="3.40.50.300">
    <property type="entry name" value="P-loop containing nucleotide triphosphate hydrolases"/>
    <property type="match status" value="1"/>
</dbReference>
<evidence type="ECO:0000259" key="4">
    <source>
        <dbReference type="PROSITE" id="PS50893"/>
    </source>
</evidence>
<organism evidence="5 6">
    <name type="scientific">Luteimicrobium subarcticum</name>
    <dbReference type="NCBI Taxonomy" id="620910"/>
    <lineage>
        <taxon>Bacteria</taxon>
        <taxon>Bacillati</taxon>
        <taxon>Actinomycetota</taxon>
        <taxon>Actinomycetes</taxon>
        <taxon>Micrococcales</taxon>
        <taxon>Luteimicrobium</taxon>
    </lineage>
</organism>
<gene>
    <name evidence="5" type="ORF">CLV34_1115</name>
</gene>
<dbReference type="PROSITE" id="PS50893">
    <property type="entry name" value="ABC_TRANSPORTER_2"/>
    <property type="match status" value="1"/>
</dbReference>
<proteinExistence type="predicted"/>
<keyword evidence="1" id="KW-0813">Transport</keyword>
<dbReference type="EMBL" id="PGTZ01000007">
    <property type="protein sequence ID" value="PJI93642.1"/>
    <property type="molecule type" value="Genomic_DNA"/>
</dbReference>
<dbReference type="CDD" id="cd03235">
    <property type="entry name" value="ABC_Metallic_Cations"/>
    <property type="match status" value="1"/>
</dbReference>
<name>A0A2M8WRS5_9MICO</name>
<evidence type="ECO:0000256" key="1">
    <source>
        <dbReference type="ARBA" id="ARBA00022448"/>
    </source>
</evidence>
<evidence type="ECO:0000256" key="3">
    <source>
        <dbReference type="ARBA" id="ARBA00022840"/>
    </source>
</evidence>
<dbReference type="PROSITE" id="PS00211">
    <property type="entry name" value="ABC_TRANSPORTER_1"/>
    <property type="match status" value="1"/>
</dbReference>
<dbReference type="Proteomes" id="UP000231586">
    <property type="component" value="Unassembled WGS sequence"/>
</dbReference>
<evidence type="ECO:0000256" key="2">
    <source>
        <dbReference type="ARBA" id="ARBA00022741"/>
    </source>
</evidence>
<keyword evidence="3 5" id="KW-0067">ATP-binding</keyword>
<dbReference type="GO" id="GO:0005524">
    <property type="term" value="F:ATP binding"/>
    <property type="evidence" value="ECO:0007669"/>
    <property type="project" value="UniProtKB-KW"/>
</dbReference>
<dbReference type="GO" id="GO:0016887">
    <property type="term" value="F:ATP hydrolysis activity"/>
    <property type="evidence" value="ECO:0007669"/>
    <property type="project" value="InterPro"/>
</dbReference>
<dbReference type="InterPro" id="IPR017871">
    <property type="entry name" value="ABC_transporter-like_CS"/>
</dbReference>
<dbReference type="InterPro" id="IPR027417">
    <property type="entry name" value="P-loop_NTPase"/>
</dbReference>
<dbReference type="SUPFAM" id="SSF52540">
    <property type="entry name" value="P-loop containing nucleoside triphosphate hydrolases"/>
    <property type="match status" value="1"/>
</dbReference>
<keyword evidence="6" id="KW-1185">Reference proteome</keyword>
<dbReference type="RefSeq" id="WP_245859022.1">
    <property type="nucleotide sequence ID" value="NZ_PGTZ01000007.1"/>
</dbReference>
<dbReference type="SMART" id="SM00382">
    <property type="entry name" value="AAA"/>
    <property type="match status" value="1"/>
</dbReference>
<sequence>MSTPDAAAPAAAPAAAAPGTPAADDVPALVFDDVGVVLGGRLVWSEGTFTVPQGSVTAVIGSNGSGKTTMLKVILGLVPVCSGTVTVLGHAPGAGNADIGYVPQDYTALSADAIRARDAVLLGLVGHRWALSRVTAAEKAQVERALASVGATELADRRLSQLSGGQRQRVAIAQAIVSEPRLVILDEPLASLDLRNQREIVELLGRINDEYGVTILVVAHDLNPLLAELDGAIYLLDGHAHHAPLSGVVDEDLLSHLYGTRIQVVRTPQGEMFMRSV</sequence>
<dbReference type="Pfam" id="PF00005">
    <property type="entry name" value="ABC_tran"/>
    <property type="match status" value="1"/>
</dbReference>
<evidence type="ECO:0000313" key="6">
    <source>
        <dbReference type="Proteomes" id="UP000231586"/>
    </source>
</evidence>
<evidence type="ECO:0000313" key="5">
    <source>
        <dbReference type="EMBL" id="PJI93642.1"/>
    </source>
</evidence>
<dbReference type="InterPro" id="IPR003439">
    <property type="entry name" value="ABC_transporter-like_ATP-bd"/>
</dbReference>
<dbReference type="InterPro" id="IPR050153">
    <property type="entry name" value="Metal_Ion_Import_ABC"/>
</dbReference>
<accession>A0A2M8WRS5</accession>
<dbReference type="InterPro" id="IPR003593">
    <property type="entry name" value="AAA+_ATPase"/>
</dbReference>
<dbReference type="PANTHER" id="PTHR42734">
    <property type="entry name" value="METAL TRANSPORT SYSTEM ATP-BINDING PROTEIN TM_0124-RELATED"/>
    <property type="match status" value="1"/>
</dbReference>
<protein>
    <submittedName>
        <fullName evidence="5">Zinc/manganese transport system ATP-binding protein</fullName>
    </submittedName>
</protein>
<comment type="caution">
    <text evidence="5">The sequence shown here is derived from an EMBL/GenBank/DDBJ whole genome shotgun (WGS) entry which is preliminary data.</text>
</comment>
<feature type="domain" description="ABC transporter" evidence="4">
    <location>
        <begin position="29"/>
        <end position="262"/>
    </location>
</feature>
<dbReference type="AlphaFoldDB" id="A0A2M8WRS5"/>